<proteinExistence type="inferred from homology"/>
<evidence type="ECO:0000256" key="1">
    <source>
        <dbReference type="ARBA" id="ARBA00010075"/>
    </source>
</evidence>
<comment type="similarity">
    <text evidence="1">Belongs to the transposase 11 family.</text>
</comment>
<comment type="caution">
    <text evidence="6">The sequence shown here is derived from an EMBL/GenBank/DDBJ whole genome shotgun (WGS) entry which is preliminary data.</text>
</comment>
<dbReference type="Proteomes" id="UP000321089">
    <property type="component" value="Unassembled WGS sequence"/>
</dbReference>
<gene>
    <name evidence="6" type="ORF">CBU02nite_40060</name>
</gene>
<evidence type="ECO:0000313" key="7">
    <source>
        <dbReference type="Proteomes" id="UP000321089"/>
    </source>
</evidence>
<dbReference type="InterPro" id="IPR012337">
    <property type="entry name" value="RNaseH-like_sf"/>
</dbReference>
<dbReference type="PANTHER" id="PTHR33258:SF1">
    <property type="entry name" value="TRANSPOSASE INSL FOR INSERTION SEQUENCE ELEMENT IS186A-RELATED"/>
    <property type="match status" value="1"/>
</dbReference>
<feature type="domain" description="Transposase IS4-like" evidence="5">
    <location>
        <begin position="110"/>
        <end position="321"/>
    </location>
</feature>
<dbReference type="Pfam" id="PF01609">
    <property type="entry name" value="DDE_Tnp_1"/>
    <property type="match status" value="1"/>
</dbReference>
<organism evidence="6 7">
    <name type="scientific">Clostridium butyricum</name>
    <dbReference type="NCBI Taxonomy" id="1492"/>
    <lineage>
        <taxon>Bacteria</taxon>
        <taxon>Bacillati</taxon>
        <taxon>Bacillota</taxon>
        <taxon>Clostridia</taxon>
        <taxon>Eubacteriales</taxon>
        <taxon>Clostridiaceae</taxon>
        <taxon>Clostridium</taxon>
    </lineage>
</organism>
<dbReference type="InterPro" id="IPR002559">
    <property type="entry name" value="Transposase_11"/>
</dbReference>
<keyword evidence="2" id="KW-0815">Transposition</keyword>
<dbReference type="NCBIfam" id="NF033592">
    <property type="entry name" value="transpos_IS4_1"/>
    <property type="match status" value="1"/>
</dbReference>
<dbReference type="GO" id="GO:0004803">
    <property type="term" value="F:transposase activity"/>
    <property type="evidence" value="ECO:0007669"/>
    <property type="project" value="InterPro"/>
</dbReference>
<evidence type="ECO:0000259" key="5">
    <source>
        <dbReference type="Pfam" id="PF01609"/>
    </source>
</evidence>
<dbReference type="PANTHER" id="PTHR33258">
    <property type="entry name" value="TRANSPOSASE INSL FOR INSERTION SEQUENCE ELEMENT IS186A-RELATED"/>
    <property type="match status" value="1"/>
</dbReference>
<dbReference type="AlphaFoldDB" id="A0A512TT93"/>
<accession>A0A512TT93</accession>
<dbReference type="GO" id="GO:0003677">
    <property type="term" value="F:DNA binding"/>
    <property type="evidence" value="ECO:0007669"/>
    <property type="project" value="UniProtKB-KW"/>
</dbReference>
<sequence>MKNTTTIFDIFQTFLSEKEVEKFSKILEYVDTARKFTLYDLIKFFIAAATNEYKSYRDGVEHMESVGLTPVDYSTISKKASKVDYKISKTLFEIIVSKCNRRMRRILNLPKQLIAIDSTTVTVGENRLKWAKFNGKKSGIKLHISLNINDFTPQKVIETIAKKHDGPIGEGLIDVHSILVEDRAYENHERFDMFKEIKQSFVIRIKNNTILSKPKKLRSLGVVENSSVIRDVTCYLGKETKKTQNRFRVVEFTDYYGKSVKVCTDLMNITPEKIAEIYKERWKIETFFKFIKQNLNVKRIFGTTENAVYNQLFISLIAYVLLQFTYVETTKNLKYVKLSLIQFVRKLLKKSLKVEVYISINLFFKNIKNKLIV</sequence>
<keyword evidence="4" id="KW-0233">DNA recombination</keyword>
<protein>
    <submittedName>
        <fullName evidence="6">Transposase</fullName>
    </submittedName>
</protein>
<dbReference type="InterPro" id="IPR047952">
    <property type="entry name" value="Transpos_IS4"/>
</dbReference>
<evidence type="ECO:0000256" key="4">
    <source>
        <dbReference type="ARBA" id="ARBA00023172"/>
    </source>
</evidence>
<evidence type="ECO:0000256" key="3">
    <source>
        <dbReference type="ARBA" id="ARBA00023125"/>
    </source>
</evidence>
<name>A0A512TT93_CLOBU</name>
<dbReference type="SUPFAM" id="SSF53098">
    <property type="entry name" value="Ribonuclease H-like"/>
    <property type="match status" value="1"/>
</dbReference>
<evidence type="ECO:0000256" key="2">
    <source>
        <dbReference type="ARBA" id="ARBA00022578"/>
    </source>
</evidence>
<dbReference type="EMBL" id="BKBC01000131">
    <property type="protein sequence ID" value="GEQ23500.1"/>
    <property type="molecule type" value="Genomic_DNA"/>
</dbReference>
<dbReference type="RefSeq" id="WP_171781653.1">
    <property type="nucleotide sequence ID" value="NZ_BKBC01000131.1"/>
</dbReference>
<keyword evidence="3" id="KW-0238">DNA-binding</keyword>
<reference evidence="6 7" key="1">
    <citation type="submission" date="2019-07" db="EMBL/GenBank/DDBJ databases">
        <title>Whole genome shotgun sequence of Clostridium butyricum NBRC 3858.</title>
        <authorList>
            <person name="Hosoyama A."/>
            <person name="Uohara A."/>
            <person name="Ohji S."/>
            <person name="Ichikawa N."/>
        </authorList>
    </citation>
    <scope>NUCLEOTIDE SEQUENCE [LARGE SCALE GENOMIC DNA]</scope>
    <source>
        <strain evidence="6 7">NBRC 3858</strain>
    </source>
</reference>
<dbReference type="GO" id="GO:0006313">
    <property type="term" value="P:DNA transposition"/>
    <property type="evidence" value="ECO:0007669"/>
    <property type="project" value="InterPro"/>
</dbReference>
<evidence type="ECO:0000313" key="6">
    <source>
        <dbReference type="EMBL" id="GEQ23500.1"/>
    </source>
</evidence>